<evidence type="ECO:0000313" key="2">
    <source>
        <dbReference type="EMBL" id="TCV95856.1"/>
    </source>
</evidence>
<proteinExistence type="predicted"/>
<accession>A0A4R3YTS5</accession>
<evidence type="ECO:0000256" key="1">
    <source>
        <dbReference type="SAM" id="MobiDB-lite"/>
    </source>
</evidence>
<protein>
    <submittedName>
        <fullName evidence="2">Uncharacterized protein</fullName>
    </submittedName>
</protein>
<gene>
    <name evidence="2" type="ORF">EC912_102201</name>
</gene>
<dbReference type="AlphaFoldDB" id="A0A4R3YTS5"/>
<organism evidence="2 3">
    <name type="scientific">Luteibacter rhizovicinus</name>
    <dbReference type="NCBI Taxonomy" id="242606"/>
    <lineage>
        <taxon>Bacteria</taxon>
        <taxon>Pseudomonadati</taxon>
        <taxon>Pseudomonadota</taxon>
        <taxon>Gammaproteobacteria</taxon>
        <taxon>Lysobacterales</taxon>
        <taxon>Rhodanobacteraceae</taxon>
        <taxon>Luteibacter</taxon>
    </lineage>
</organism>
<feature type="region of interest" description="Disordered" evidence="1">
    <location>
        <begin position="85"/>
        <end position="123"/>
    </location>
</feature>
<feature type="region of interest" description="Disordered" evidence="1">
    <location>
        <begin position="33"/>
        <end position="52"/>
    </location>
</feature>
<name>A0A4R3YTS5_9GAMM</name>
<reference evidence="2 3" key="1">
    <citation type="submission" date="2019-03" db="EMBL/GenBank/DDBJ databases">
        <title>Above-ground endophytic microbial communities from plants in different locations in the United States.</title>
        <authorList>
            <person name="Frank C."/>
        </authorList>
    </citation>
    <scope>NUCLEOTIDE SEQUENCE [LARGE SCALE GENOMIC DNA]</scope>
    <source>
        <strain evidence="2 3">LP_13_YM</strain>
    </source>
</reference>
<dbReference type="EMBL" id="SMCS01000002">
    <property type="protein sequence ID" value="TCV95856.1"/>
    <property type="molecule type" value="Genomic_DNA"/>
</dbReference>
<dbReference type="Proteomes" id="UP000295645">
    <property type="component" value="Unassembled WGS sequence"/>
</dbReference>
<feature type="compositionally biased region" description="Basic and acidic residues" evidence="1">
    <location>
        <begin position="89"/>
        <end position="98"/>
    </location>
</feature>
<evidence type="ECO:0000313" key="3">
    <source>
        <dbReference type="Proteomes" id="UP000295645"/>
    </source>
</evidence>
<sequence length="279" mass="31266">MTSFKRQDPAWTPPFFVCQSRVARARLTRHFVSPEGPMSPEPVDRGAASATSPLNGACDNPGFAPFRLRESCVAAANPLHRRLTRHVRDRLPRADSSRTRRQCRAPTPQSRKACPASSTDGWQRRAGTWRPIRPMRSIVIRSGTNGSFSKRPSSCRSSSALVLCKIGKNISLATLRSRTAIRHGGIRRRRAHTWIGRCCYPKGNATPVRPSSQRNPAVERACLPLIRIMRIEPCLSACGSRCGPIVSDARRRRDIVIRLHARHRSAISAHQELHRKEPR</sequence>
<keyword evidence="3" id="KW-1185">Reference proteome</keyword>
<comment type="caution">
    <text evidence="2">The sequence shown here is derived from an EMBL/GenBank/DDBJ whole genome shotgun (WGS) entry which is preliminary data.</text>
</comment>